<protein>
    <submittedName>
        <fullName evidence="3">Uncharacterized protein</fullName>
    </submittedName>
</protein>
<organism evidence="3 18">
    <name type="scientific">Phytophthora fragariae</name>
    <dbReference type="NCBI Taxonomy" id="53985"/>
    <lineage>
        <taxon>Eukaryota</taxon>
        <taxon>Sar</taxon>
        <taxon>Stramenopiles</taxon>
        <taxon>Oomycota</taxon>
        <taxon>Peronosporomycetes</taxon>
        <taxon>Peronosporales</taxon>
        <taxon>Peronosporaceae</taxon>
        <taxon>Phytophthora</taxon>
    </lineage>
</organism>
<evidence type="ECO:0000313" key="14">
    <source>
        <dbReference type="Proteomes" id="UP000437068"/>
    </source>
</evidence>
<evidence type="ECO:0000313" key="13">
    <source>
        <dbReference type="Proteomes" id="UP000433483"/>
    </source>
</evidence>
<dbReference type="Proteomes" id="UP000441208">
    <property type="component" value="Unassembled WGS sequence"/>
</dbReference>
<dbReference type="EMBL" id="QXFZ01000764">
    <property type="protein sequence ID" value="KAE9105480.1"/>
    <property type="molecule type" value="Genomic_DNA"/>
</dbReference>
<evidence type="ECO:0000313" key="9">
    <source>
        <dbReference type="EMBL" id="KAE9216947.1"/>
    </source>
</evidence>
<dbReference type="EMBL" id="QXGD01001215">
    <property type="protein sequence ID" value="KAE9211627.1"/>
    <property type="molecule type" value="Genomic_DNA"/>
</dbReference>
<dbReference type="Proteomes" id="UP000437068">
    <property type="component" value="Unassembled WGS sequence"/>
</dbReference>
<evidence type="ECO:0000313" key="16">
    <source>
        <dbReference type="Proteomes" id="UP000440732"/>
    </source>
</evidence>
<evidence type="ECO:0000313" key="17">
    <source>
        <dbReference type="Proteomes" id="UP000441208"/>
    </source>
</evidence>
<reference evidence="18 19" key="1">
    <citation type="submission" date="2018-09" db="EMBL/GenBank/DDBJ databases">
        <title>Genomic investigation of the strawberry pathogen Phytophthora fragariae indicates pathogenicity is determined by transcriptional variation in three key races.</title>
        <authorList>
            <person name="Adams T.M."/>
            <person name="Armitage A.D."/>
            <person name="Sobczyk M.K."/>
            <person name="Bates H.J."/>
            <person name="Dunwell J.M."/>
            <person name="Nellist C.F."/>
            <person name="Harrison R.J."/>
        </authorList>
    </citation>
    <scope>NUCLEOTIDE SEQUENCE [LARGE SCALE GENOMIC DNA]</scope>
    <source>
        <strain evidence="10 14">A4</strain>
        <strain evidence="8 15">BC-1</strain>
        <strain evidence="9 19">BC-23</strain>
        <strain evidence="7 13">NOV-27</strain>
        <strain evidence="6 16">NOV-5</strain>
        <strain evidence="5 17">NOV-71</strain>
        <strain evidence="11 20">NOV-77</strain>
        <strain evidence="2 12">NOV-9</strain>
        <strain evidence="4 21">ONT-3</strain>
        <strain evidence="3 18">SCRP245</strain>
    </source>
</reference>
<evidence type="ECO:0000313" key="6">
    <source>
        <dbReference type="EMBL" id="KAE9128300.1"/>
    </source>
</evidence>
<evidence type="ECO:0000313" key="10">
    <source>
        <dbReference type="EMBL" id="KAE9300212.1"/>
    </source>
</evidence>
<dbReference type="Proteomes" id="UP000433483">
    <property type="component" value="Unassembled WGS sequence"/>
</dbReference>
<evidence type="ECO:0000313" key="19">
    <source>
        <dbReference type="Proteomes" id="UP000476176"/>
    </source>
</evidence>
<evidence type="ECO:0000256" key="1">
    <source>
        <dbReference type="SAM" id="Coils"/>
    </source>
</evidence>
<feature type="coiled-coil region" evidence="1">
    <location>
        <begin position="239"/>
        <end position="385"/>
    </location>
</feature>
<dbReference type="EMBL" id="QXGB01001168">
    <property type="protein sequence ID" value="KAE9195718.1"/>
    <property type="molecule type" value="Genomic_DNA"/>
</dbReference>
<sequence>MSSDHNGSARVVGSAAIFLRPLRYMFDVKTDVAIVSEEEESTAALPFEAVHVHLRAATRPPLMERDELLSGFLRAETPMYSGAVPSHCHLPRSGPSSRSVDKYKFDLQDSKAESGEDDSDDSDRTLSSLRGTYVWLLVRLQPLGRSKAFSFILPEPKHTQEAIRVQYQISSPSESFCLPVDHTNVVKLLVTDELIDQVNAKMLQFTFLSVRLSAPESKEIEAKPTAPILTSTNYSDAALAGSEAAAAEEARRRKQVEAELAEVKSTAQAKDRERLEAQLQAKQDAQRAQELELARNEQAHARSLLEHELATCDQQNQELKQARKQLEDQLQTTNENAQRFQINITSTDQALEMLKQRALSDAKEREELQRRLRVLEEEKLALQKKSRACTIQ</sequence>
<evidence type="ECO:0000313" key="4">
    <source>
        <dbReference type="EMBL" id="KAE9101066.1"/>
    </source>
</evidence>
<dbReference type="Proteomes" id="UP000440367">
    <property type="component" value="Unassembled WGS sequence"/>
</dbReference>
<name>A0A6A3JQ21_9STRA</name>
<comment type="caution">
    <text evidence="3">The sequence shown here is derived from an EMBL/GenBank/DDBJ whole genome shotgun (WGS) entry which is preliminary data.</text>
</comment>
<evidence type="ECO:0000313" key="8">
    <source>
        <dbReference type="EMBL" id="KAE9211627.1"/>
    </source>
</evidence>
<gene>
    <name evidence="10" type="ORF">PF001_g15059</name>
    <name evidence="8" type="ORF">PF002_g18472</name>
    <name evidence="9" type="ORF">PF004_g14304</name>
    <name evidence="7" type="ORF">PF005_g17171</name>
    <name evidence="6" type="ORF">PF006_g16316</name>
    <name evidence="5" type="ORF">PF007_g13682</name>
    <name evidence="11" type="ORF">PF008_g14539</name>
    <name evidence="2" type="ORF">PF009_g18311</name>
    <name evidence="4" type="ORF">PF010_g14569</name>
    <name evidence="3" type="ORF">PF011_g16066</name>
</gene>
<keyword evidence="1" id="KW-0175">Coiled coil</keyword>
<dbReference type="Proteomes" id="UP000486351">
    <property type="component" value="Unassembled WGS sequence"/>
</dbReference>
<evidence type="ECO:0000313" key="2">
    <source>
        <dbReference type="EMBL" id="KAE8931626.1"/>
    </source>
</evidence>
<dbReference type="EMBL" id="QXGE01000961">
    <property type="protein sequence ID" value="KAE9300212.1"/>
    <property type="molecule type" value="Genomic_DNA"/>
</dbReference>
<accession>A0A6A3JQ21</accession>
<evidence type="ECO:0000313" key="3">
    <source>
        <dbReference type="EMBL" id="KAE8996042.1"/>
    </source>
</evidence>
<dbReference type="EMBL" id="QXGC01000907">
    <property type="protein sequence ID" value="KAE9216947.1"/>
    <property type="molecule type" value="Genomic_DNA"/>
</dbReference>
<dbReference type="EMBL" id="QXFY01000905">
    <property type="protein sequence ID" value="KAE9333246.1"/>
    <property type="molecule type" value="Genomic_DNA"/>
</dbReference>
<dbReference type="AlphaFoldDB" id="A0A6A3JQ21"/>
<dbReference type="Proteomes" id="UP000429523">
    <property type="component" value="Unassembled WGS sequence"/>
</dbReference>
<dbReference type="Proteomes" id="UP000488956">
    <property type="component" value="Unassembled WGS sequence"/>
</dbReference>
<evidence type="ECO:0000313" key="7">
    <source>
        <dbReference type="EMBL" id="KAE9195718.1"/>
    </source>
</evidence>
<dbReference type="EMBL" id="QXGA01001127">
    <property type="protein sequence ID" value="KAE9128300.1"/>
    <property type="molecule type" value="Genomic_DNA"/>
</dbReference>
<evidence type="ECO:0000313" key="12">
    <source>
        <dbReference type="Proteomes" id="UP000429523"/>
    </source>
</evidence>
<dbReference type="EMBL" id="QXGF01001217">
    <property type="protein sequence ID" value="KAE8931626.1"/>
    <property type="molecule type" value="Genomic_DNA"/>
</dbReference>
<dbReference type="EMBL" id="QXFX01000908">
    <property type="protein sequence ID" value="KAE9101066.1"/>
    <property type="molecule type" value="Genomic_DNA"/>
</dbReference>
<dbReference type="OrthoDB" id="128271at2759"/>
<keyword evidence="13" id="KW-1185">Reference proteome</keyword>
<dbReference type="Proteomes" id="UP000440732">
    <property type="component" value="Unassembled WGS sequence"/>
</dbReference>
<evidence type="ECO:0000313" key="11">
    <source>
        <dbReference type="EMBL" id="KAE9333246.1"/>
    </source>
</evidence>
<proteinExistence type="predicted"/>
<dbReference type="Proteomes" id="UP000460718">
    <property type="component" value="Unassembled WGS sequence"/>
</dbReference>
<dbReference type="EMBL" id="QXFW01001127">
    <property type="protein sequence ID" value="KAE8996042.1"/>
    <property type="molecule type" value="Genomic_DNA"/>
</dbReference>
<evidence type="ECO:0000313" key="18">
    <source>
        <dbReference type="Proteomes" id="UP000460718"/>
    </source>
</evidence>
<evidence type="ECO:0000313" key="5">
    <source>
        <dbReference type="EMBL" id="KAE9105480.1"/>
    </source>
</evidence>
<evidence type="ECO:0000313" key="15">
    <source>
        <dbReference type="Proteomes" id="UP000440367"/>
    </source>
</evidence>
<evidence type="ECO:0000313" key="20">
    <source>
        <dbReference type="Proteomes" id="UP000486351"/>
    </source>
</evidence>
<dbReference type="Proteomes" id="UP000476176">
    <property type="component" value="Unassembled WGS sequence"/>
</dbReference>
<evidence type="ECO:0000313" key="21">
    <source>
        <dbReference type="Proteomes" id="UP000488956"/>
    </source>
</evidence>